<dbReference type="RefSeq" id="WP_090510103.1">
    <property type="nucleotide sequence ID" value="NZ_FPBC01000003.1"/>
</dbReference>
<dbReference type="EMBL" id="LR215729">
    <property type="protein sequence ID" value="VEV96305.1"/>
    <property type="molecule type" value="Genomic_DNA"/>
</dbReference>
<dbReference type="InterPro" id="IPR025392">
    <property type="entry name" value="DUF4124"/>
</dbReference>
<dbReference type="InterPro" id="IPR013783">
    <property type="entry name" value="Ig-like_fold"/>
</dbReference>
<gene>
    <name evidence="3" type="ORF">PMYSY11_1258</name>
</gene>
<sequence length="183" mass="19876">MRRMLTCALLVIALPVSAQIYKYTDANGNTAYTNQPPDGTKVETVEVEPTNTVEIQQPSMPPPINQSDSEEQVAPYRTLQLTNLPDDEALRANNGTFSVGVQIDPRLSPAHRFQLILDGQPYGQTSSVPMLQVTNADRGEHTLAVRVVGSNGPVQQSDSVTITVQRVSTNSPALNKPTPRKSP</sequence>
<dbReference type="STRING" id="437900.GCA_001940335_00124"/>
<evidence type="ECO:0000259" key="2">
    <source>
        <dbReference type="Pfam" id="PF13511"/>
    </source>
</evidence>
<dbReference type="Gene3D" id="2.60.40.10">
    <property type="entry name" value="Immunoglobulins"/>
    <property type="match status" value="1"/>
</dbReference>
<feature type="chain" id="PRO_5041051553" description="DUF4124 domain-containing protein" evidence="1">
    <location>
        <begin position="19"/>
        <end position="183"/>
    </location>
</feature>
<evidence type="ECO:0000313" key="3">
    <source>
        <dbReference type="EMBL" id="VEV96305.1"/>
    </source>
</evidence>
<feature type="domain" description="DUF4124" evidence="2">
    <location>
        <begin position="7"/>
        <end position="54"/>
    </location>
</feature>
<reference evidence="3" key="1">
    <citation type="submission" date="2019-02" db="EMBL/GenBank/DDBJ databases">
        <authorList>
            <consortium name="Genoscope - CEA"/>
            <person name="William W."/>
        </authorList>
    </citation>
    <scope>NUCLEOTIDE SEQUENCE [LARGE SCALE GENOMIC DNA]</scope>
    <source>
        <strain evidence="3">YSy11</strain>
    </source>
</reference>
<dbReference type="AlphaFoldDB" id="A0A1I7A9Q3"/>
<protein>
    <recommendedName>
        <fullName evidence="2">DUF4124 domain-containing protein</fullName>
    </recommendedName>
</protein>
<evidence type="ECO:0000256" key="1">
    <source>
        <dbReference type="SAM" id="SignalP"/>
    </source>
</evidence>
<organism evidence="3">
    <name type="scientific">Pseudomonas marincola</name>
    <dbReference type="NCBI Taxonomy" id="437900"/>
    <lineage>
        <taxon>Bacteria</taxon>
        <taxon>Pseudomonadati</taxon>
        <taxon>Pseudomonadota</taxon>
        <taxon>Gammaproteobacteria</taxon>
        <taxon>Pseudomonadales</taxon>
        <taxon>Pseudomonadaceae</taxon>
        <taxon>Pseudomonas</taxon>
    </lineage>
</organism>
<proteinExistence type="predicted"/>
<accession>A0A1I7A9Q3</accession>
<dbReference type="Pfam" id="PF13511">
    <property type="entry name" value="DUF4124"/>
    <property type="match status" value="1"/>
</dbReference>
<name>A0A1I7A9Q3_9PSED</name>
<feature type="signal peptide" evidence="1">
    <location>
        <begin position="1"/>
        <end position="18"/>
    </location>
</feature>
<keyword evidence="1" id="KW-0732">Signal</keyword>